<dbReference type="PANTHER" id="PTHR30606:SF10">
    <property type="entry name" value="PHOSPHATIDYLINOSITOL MANNOSIDE ACYLTRANSFERASE"/>
    <property type="match status" value="1"/>
</dbReference>
<evidence type="ECO:0000256" key="4">
    <source>
        <dbReference type="ARBA" id="ARBA00022679"/>
    </source>
</evidence>
<keyword evidence="2" id="KW-1003">Cell membrane</keyword>
<reference evidence="7 8" key="1">
    <citation type="submission" date="2023-07" db="EMBL/GenBank/DDBJ databases">
        <title>Description of novel actinomycetes strains, isolated from tidal flat sediment.</title>
        <authorList>
            <person name="Lu C."/>
        </authorList>
    </citation>
    <scope>NUCLEOTIDE SEQUENCE [LARGE SCALE GENOMIC DNA]</scope>
    <source>
        <strain evidence="7 8">SYSU T00b441</strain>
    </source>
</reference>
<evidence type="ECO:0000256" key="1">
    <source>
        <dbReference type="ARBA" id="ARBA00004533"/>
    </source>
</evidence>
<evidence type="ECO:0000256" key="5">
    <source>
        <dbReference type="ARBA" id="ARBA00023136"/>
    </source>
</evidence>
<dbReference type="InterPro" id="IPR004960">
    <property type="entry name" value="LipA_acyltrans"/>
</dbReference>
<keyword evidence="6 7" id="KW-0012">Acyltransferase</keyword>
<keyword evidence="8" id="KW-1185">Reference proteome</keyword>
<dbReference type="RefSeq" id="WP_304601435.1">
    <property type="nucleotide sequence ID" value="NZ_JAUQYO010000001.1"/>
</dbReference>
<comment type="subcellular location">
    <subcellularLocation>
        <location evidence="1">Cell inner membrane</location>
    </subcellularLocation>
</comment>
<gene>
    <name evidence="7" type="ORF">Q6348_11540</name>
</gene>
<evidence type="ECO:0000256" key="3">
    <source>
        <dbReference type="ARBA" id="ARBA00022519"/>
    </source>
</evidence>
<accession>A0ABT9DE93</accession>
<keyword evidence="5" id="KW-0472">Membrane</keyword>
<keyword evidence="3" id="KW-0997">Cell inner membrane</keyword>
<organism evidence="7 8">
    <name type="scientific">Actinotalea lenta</name>
    <dbReference type="NCBI Taxonomy" id="3064654"/>
    <lineage>
        <taxon>Bacteria</taxon>
        <taxon>Bacillati</taxon>
        <taxon>Actinomycetota</taxon>
        <taxon>Actinomycetes</taxon>
        <taxon>Micrococcales</taxon>
        <taxon>Cellulomonadaceae</taxon>
        <taxon>Actinotalea</taxon>
    </lineage>
</organism>
<evidence type="ECO:0000256" key="6">
    <source>
        <dbReference type="ARBA" id="ARBA00023315"/>
    </source>
</evidence>
<evidence type="ECO:0000313" key="7">
    <source>
        <dbReference type="EMBL" id="MDO8107831.1"/>
    </source>
</evidence>
<sequence length="318" mass="34087">MNLAARGLVGAVHLAPRVPEALVRALAAAGADAAWLRRGHGVRRLEANLATVRPDLSPRQIRSLSRAGMQNYLRYYAEAFTLAGRTPAQIDARVRVSGTEGILAETAAGRSVAVALAHQGNWDLAGAWATRNLAPITTVAERLEPPEVYDAFYGLRGAIGLRILPLDSGHDVFRELVRTAHAGGYLIPLLADRDLTERGVEVDLCGRRARVAAGPAALSVATGVPLYAAALRHERLHGARRRSARSRWGLRIEFTRVEAPAGTPRAELVRVLTQGWVDVLGADIAAHPGHWHMLQRVFVADLDASRLPSVDGAGGGAR</sequence>
<name>A0ABT9DE93_9CELL</name>
<comment type="caution">
    <text evidence="7">The sequence shown here is derived from an EMBL/GenBank/DDBJ whole genome shotgun (WGS) entry which is preliminary data.</text>
</comment>
<dbReference type="Proteomes" id="UP001232536">
    <property type="component" value="Unassembled WGS sequence"/>
</dbReference>
<dbReference type="EMBL" id="JAUQYP010000001">
    <property type="protein sequence ID" value="MDO8107831.1"/>
    <property type="molecule type" value="Genomic_DNA"/>
</dbReference>
<evidence type="ECO:0000256" key="2">
    <source>
        <dbReference type="ARBA" id="ARBA00022475"/>
    </source>
</evidence>
<proteinExistence type="predicted"/>
<dbReference type="CDD" id="cd07984">
    <property type="entry name" value="LPLAT_LABLAT-like"/>
    <property type="match status" value="1"/>
</dbReference>
<dbReference type="Pfam" id="PF03279">
    <property type="entry name" value="Lip_A_acyltrans"/>
    <property type="match status" value="1"/>
</dbReference>
<protein>
    <submittedName>
        <fullName evidence="7">Phosphatidylinositol mannoside acyltransferase</fullName>
    </submittedName>
</protein>
<dbReference type="PANTHER" id="PTHR30606">
    <property type="entry name" value="LIPID A BIOSYNTHESIS LAUROYL ACYLTRANSFERASE"/>
    <property type="match status" value="1"/>
</dbReference>
<dbReference type="GO" id="GO:0016746">
    <property type="term" value="F:acyltransferase activity"/>
    <property type="evidence" value="ECO:0007669"/>
    <property type="project" value="UniProtKB-KW"/>
</dbReference>
<dbReference type="NCBIfam" id="NF005919">
    <property type="entry name" value="PRK07920.1"/>
    <property type="match status" value="1"/>
</dbReference>
<evidence type="ECO:0000313" key="8">
    <source>
        <dbReference type="Proteomes" id="UP001232536"/>
    </source>
</evidence>
<keyword evidence="4" id="KW-0808">Transferase</keyword>